<comment type="caution">
    <text evidence="2">The sequence shown here is derived from an EMBL/GenBank/DDBJ whole genome shotgun (WGS) entry which is preliminary data.</text>
</comment>
<accession>A0A2T3LF49</accession>
<reference evidence="2 3" key="1">
    <citation type="submission" date="2018-03" db="EMBL/GenBank/DDBJ databases">
        <title>Whole genome sequencing of Histamine producing bacteria.</title>
        <authorList>
            <person name="Butler K."/>
        </authorList>
    </citation>
    <scope>NUCLEOTIDE SEQUENCE [LARGE SCALE GENOMIC DNA]</scope>
    <source>
        <strain evidence="2 3">ATCC 19614</strain>
    </source>
</reference>
<gene>
    <name evidence="2" type="ORF">C9J47_05500</name>
</gene>
<proteinExistence type="predicted"/>
<dbReference type="EMBL" id="PYOC01000001">
    <property type="protein sequence ID" value="PSV50004.1"/>
    <property type="molecule type" value="Genomic_DNA"/>
</dbReference>
<feature type="compositionally biased region" description="Basic and acidic residues" evidence="1">
    <location>
        <begin position="534"/>
        <end position="555"/>
    </location>
</feature>
<sequence>MAIKHFIASCRSKKTKHPDGEIIINIPVVANTMAEGKQIVWGELAAADEHGNSEYFQIPALKKITEEEYNELTIVDESSDLEAENEKVVEDDKEWPTVNSSGFYPKETEGLLRASFTLNDNIAEIAALEAKKDVFVYGYRYMSGPQSIVKPTSHDNGEYPNIEEALQTAVETINNIAEFQAEHGAESDQAFANEVMSYDFETEILSQLEIDDESEDQLSIDDQIGSTLEGQIDIDVCLLQITDSLSAQLAVIEKKPNEWFFSYQLENTEDRTKDKGNVRDFSIDAKSTRKNAITHAMGMVGNWLYELKEMQEGMKFFKRNAVETFDTNISHQIVINLDKAGSLISEEMQRKVNSVAKVFKEAPAYTPATIWEERAYGILTGLDKADYSKEQYEEMGEKLMAVFGELDKNIDVEYAIKAFVDTEWDDANTAVKTMLNLRMLRAFVKDECIKKPVKKHDSLCITSVGDTDKPASNDDTKQETPPKTDPLGNQVKNVNDKPDNEQPKVKVEKPESLPPAKEKQVDQEKSQNTNEQPQDLKQDPPAENESRNAETEKPTVIELSPELIENPNMGLWAKGFKTDLNFTKLDNNNRLSIKTQYRIQKATEIWGPVGIGWGYKVIREWTVQGAPIIMNGSISELFTQVHKCEIEFWYMHEGAKATLTSYGDTKKLYMAQGGYFVHDDECEKKSLSDALGKAMSLTGICADVYLGSYDDTTIQHRAEVAQAADKQVRTIEQTQEITQKALTQAGGFVEEMKTALNLSEINILKQKSLAILSALPTGTDEQKQKKSKAIKNVDIAFNNASENLQAAKKESVA</sequence>
<feature type="region of interest" description="Disordered" evidence="1">
    <location>
        <begin position="461"/>
        <end position="559"/>
    </location>
</feature>
<feature type="compositionally biased region" description="Basic and acidic residues" evidence="1">
    <location>
        <begin position="466"/>
        <end position="482"/>
    </location>
</feature>
<name>A0A2T3LF49_9GAMM</name>
<feature type="compositionally biased region" description="Basic and acidic residues" evidence="1">
    <location>
        <begin position="494"/>
        <end position="525"/>
    </location>
</feature>
<evidence type="ECO:0000256" key="1">
    <source>
        <dbReference type="SAM" id="MobiDB-lite"/>
    </source>
</evidence>
<dbReference type="RefSeq" id="WP_107252588.1">
    <property type="nucleotide sequence ID" value="NZ_PYOC01000001.1"/>
</dbReference>
<evidence type="ECO:0000313" key="3">
    <source>
        <dbReference type="Proteomes" id="UP000241803"/>
    </source>
</evidence>
<organism evidence="2 3">
    <name type="scientific">Photobacterium indicum</name>
    <dbReference type="NCBI Taxonomy" id="81447"/>
    <lineage>
        <taxon>Bacteria</taxon>
        <taxon>Pseudomonadati</taxon>
        <taxon>Pseudomonadota</taxon>
        <taxon>Gammaproteobacteria</taxon>
        <taxon>Vibrionales</taxon>
        <taxon>Vibrionaceae</taxon>
        <taxon>Photobacterium</taxon>
    </lineage>
</organism>
<evidence type="ECO:0000313" key="2">
    <source>
        <dbReference type="EMBL" id="PSV50004.1"/>
    </source>
</evidence>
<keyword evidence="3" id="KW-1185">Reference proteome</keyword>
<dbReference type="AlphaFoldDB" id="A0A2T3LF49"/>
<dbReference type="Proteomes" id="UP000241803">
    <property type="component" value="Unassembled WGS sequence"/>
</dbReference>
<protein>
    <submittedName>
        <fullName evidence="2">Uncharacterized protein</fullName>
    </submittedName>
</protein>